<dbReference type="AlphaFoldDB" id="A0AAW4RRL7"/>
<gene>
    <name evidence="1" type="ORF">Xseb_12160</name>
</gene>
<dbReference type="EMBL" id="LOKL01000112">
    <property type="protein sequence ID" value="MBZ3924668.1"/>
    <property type="molecule type" value="Genomic_DNA"/>
</dbReference>
<reference evidence="1" key="1">
    <citation type="submission" date="2015-12" db="EMBL/GenBank/DDBJ databases">
        <authorList>
            <person name="Bansal K."/>
            <person name="Midha S."/>
            <person name="Patil P.B."/>
        </authorList>
    </citation>
    <scope>NUCLEOTIDE SEQUENCE</scope>
    <source>
        <strain evidence="1">LMG867</strain>
    </source>
</reference>
<accession>A0AAW4RRL7</accession>
<sequence length="91" mass="10438">MGLRIQITFDIMHGSVSLGRALSYSEKNGRMPLVFARPGRSRCMEHSTTHALLTVLLLRIILFRLGRPGYRAASVFGRRKCPRQQDARRFH</sequence>
<comment type="caution">
    <text evidence="1">The sequence shown here is derived from an EMBL/GenBank/DDBJ whole genome shotgun (WGS) entry which is preliminary data.</text>
</comment>
<protein>
    <submittedName>
        <fullName evidence="1">Uncharacterized protein</fullName>
    </submittedName>
</protein>
<proteinExistence type="predicted"/>
<evidence type="ECO:0000313" key="1">
    <source>
        <dbReference type="EMBL" id="MBZ3924668.1"/>
    </source>
</evidence>
<dbReference type="Proteomes" id="UP000825388">
    <property type="component" value="Unassembled WGS sequence"/>
</dbReference>
<evidence type="ECO:0000313" key="2">
    <source>
        <dbReference type="Proteomes" id="UP000825388"/>
    </source>
</evidence>
<organism evidence="1 2">
    <name type="scientific">Xanthomonas citri pv. sesbaniae</name>
    <dbReference type="NCBI Taxonomy" id="473425"/>
    <lineage>
        <taxon>Bacteria</taxon>
        <taxon>Pseudomonadati</taxon>
        <taxon>Pseudomonadota</taxon>
        <taxon>Gammaproteobacteria</taxon>
        <taxon>Lysobacterales</taxon>
        <taxon>Lysobacteraceae</taxon>
        <taxon>Xanthomonas</taxon>
    </lineage>
</organism>
<name>A0AAW4RRL7_XANCI</name>